<organism evidence="3 4">
    <name type="scientific">Sphingobacterium bovistauri</name>
    <dbReference type="NCBI Taxonomy" id="2781959"/>
    <lineage>
        <taxon>Bacteria</taxon>
        <taxon>Pseudomonadati</taxon>
        <taxon>Bacteroidota</taxon>
        <taxon>Sphingobacteriia</taxon>
        <taxon>Sphingobacteriales</taxon>
        <taxon>Sphingobacteriaceae</taxon>
        <taxon>Sphingobacterium</taxon>
    </lineage>
</organism>
<protein>
    <recommendedName>
        <fullName evidence="5">LTXXQ motif family protein</fullName>
    </recommendedName>
</protein>
<evidence type="ECO:0008006" key="5">
    <source>
        <dbReference type="Google" id="ProtNLM"/>
    </source>
</evidence>
<evidence type="ECO:0000313" key="4">
    <source>
        <dbReference type="Proteomes" id="UP001165302"/>
    </source>
</evidence>
<feature type="signal peptide" evidence="2">
    <location>
        <begin position="1"/>
        <end position="20"/>
    </location>
</feature>
<evidence type="ECO:0000256" key="1">
    <source>
        <dbReference type="SAM" id="MobiDB-lite"/>
    </source>
</evidence>
<evidence type="ECO:0000313" key="3">
    <source>
        <dbReference type="EMBL" id="MCA5005770.1"/>
    </source>
</evidence>
<comment type="caution">
    <text evidence="3">The sequence shown here is derived from an EMBL/GenBank/DDBJ whole genome shotgun (WGS) entry which is preliminary data.</text>
</comment>
<dbReference type="Proteomes" id="UP001165302">
    <property type="component" value="Unassembled WGS sequence"/>
</dbReference>
<reference evidence="3" key="1">
    <citation type="submission" date="2020-10" db="EMBL/GenBank/DDBJ databases">
        <authorList>
            <person name="Lu T."/>
            <person name="Wang Q."/>
            <person name="Han X."/>
        </authorList>
    </citation>
    <scope>NUCLEOTIDE SEQUENCE</scope>
    <source>
        <strain evidence="3">WQ 366</strain>
    </source>
</reference>
<keyword evidence="4" id="KW-1185">Reference proteome</keyword>
<accession>A0ABS7ZA54</accession>
<keyword evidence="2" id="KW-0732">Signal</keyword>
<gene>
    <name evidence="3" type="ORF">IPZ78_11470</name>
</gene>
<dbReference type="EMBL" id="JADEYP010000021">
    <property type="protein sequence ID" value="MCA5005770.1"/>
    <property type="molecule type" value="Genomic_DNA"/>
</dbReference>
<feature type="chain" id="PRO_5045482959" description="LTXXQ motif family protein" evidence="2">
    <location>
        <begin position="21"/>
        <end position="160"/>
    </location>
</feature>
<name>A0ABS7ZA54_9SPHI</name>
<evidence type="ECO:0000256" key="2">
    <source>
        <dbReference type="SAM" id="SignalP"/>
    </source>
</evidence>
<dbReference type="RefSeq" id="WP_225553835.1">
    <property type="nucleotide sequence ID" value="NZ_JADEYP010000021.1"/>
</dbReference>
<sequence>MKKFLSLAIVLSGIGLGAFAQEGVKRHTSEKKSYVRKEYVHKDMVKLSPEQIAEKRTEMFDKQLNLTSKQRKEVYKLQLDQAKYLKRKQEIKKKERELAHKERDEHRKKFEKLLTAEQKKLLKDKMAKRSDVDFKKGKEGEGRKDFHRGESKRRLDRKVG</sequence>
<proteinExistence type="predicted"/>
<feature type="region of interest" description="Disordered" evidence="1">
    <location>
        <begin position="125"/>
        <end position="160"/>
    </location>
</feature>